<dbReference type="EMBL" id="BNJJ01000010">
    <property type="protein sequence ID" value="GHO85732.1"/>
    <property type="molecule type" value="Genomic_DNA"/>
</dbReference>
<dbReference type="Proteomes" id="UP000635565">
    <property type="component" value="Unassembled WGS sequence"/>
</dbReference>
<organism evidence="1 2">
    <name type="scientific">Dictyobacter formicarum</name>
    <dbReference type="NCBI Taxonomy" id="2778368"/>
    <lineage>
        <taxon>Bacteria</taxon>
        <taxon>Bacillati</taxon>
        <taxon>Chloroflexota</taxon>
        <taxon>Ktedonobacteria</taxon>
        <taxon>Ktedonobacterales</taxon>
        <taxon>Dictyobacteraceae</taxon>
        <taxon>Dictyobacter</taxon>
    </lineage>
</organism>
<comment type="caution">
    <text evidence="1">The sequence shown here is derived from an EMBL/GenBank/DDBJ whole genome shotgun (WGS) entry which is preliminary data.</text>
</comment>
<reference evidence="1 2" key="1">
    <citation type="journal article" date="2021" name="Int. J. Syst. Evol. Microbiol.">
        <title>Reticulibacter mediterranei gen. nov., sp. nov., within the new family Reticulibacteraceae fam. nov., and Ktedonospora formicarum gen. nov., sp. nov., Ktedonobacter robiniae sp. nov., Dictyobacter formicarum sp. nov. and Dictyobacter arantiisoli sp. nov., belonging to the class Ktedonobacteria.</title>
        <authorList>
            <person name="Yabe S."/>
            <person name="Zheng Y."/>
            <person name="Wang C.M."/>
            <person name="Sakai Y."/>
            <person name="Abe K."/>
            <person name="Yokota A."/>
            <person name="Donadio S."/>
            <person name="Cavaletti L."/>
            <person name="Monciardini P."/>
        </authorList>
    </citation>
    <scope>NUCLEOTIDE SEQUENCE [LARGE SCALE GENOMIC DNA]</scope>
    <source>
        <strain evidence="1 2">SOSP1-9</strain>
    </source>
</reference>
<keyword evidence="2" id="KW-1185">Reference proteome</keyword>
<evidence type="ECO:0008006" key="3">
    <source>
        <dbReference type="Google" id="ProtNLM"/>
    </source>
</evidence>
<dbReference type="RefSeq" id="WP_201363375.1">
    <property type="nucleotide sequence ID" value="NZ_BNJJ01000010.1"/>
</dbReference>
<evidence type="ECO:0000313" key="1">
    <source>
        <dbReference type="EMBL" id="GHO85732.1"/>
    </source>
</evidence>
<sequence length="90" mass="9891">MSKTPEIIVLQKEDTVVAGEILEQAFANDPLNVYTIPDPATRRTLFNWLFTQLVRAASVVYTTSGQINGVAVWIPPQTSEATLLSRNLCG</sequence>
<dbReference type="Gene3D" id="3.40.630.30">
    <property type="match status" value="1"/>
</dbReference>
<accession>A0ABQ3VIL3</accession>
<gene>
    <name evidence="1" type="ORF">KSZ_37380</name>
</gene>
<proteinExistence type="predicted"/>
<evidence type="ECO:0000313" key="2">
    <source>
        <dbReference type="Proteomes" id="UP000635565"/>
    </source>
</evidence>
<protein>
    <recommendedName>
        <fullName evidence="3">N-acetyltransferase domain-containing protein</fullName>
    </recommendedName>
</protein>
<name>A0ABQ3VIL3_9CHLR</name>